<comment type="caution">
    <text evidence="8">The sequence shown here is derived from an EMBL/GenBank/DDBJ whole genome shotgun (WGS) entry which is preliminary data.</text>
</comment>
<comment type="similarity">
    <text evidence="3 6">Belongs to the cyclophilin-type PPIase family.</text>
</comment>
<dbReference type="PIRSF" id="PIRSF001467">
    <property type="entry name" value="Peptidylpro_ismrse"/>
    <property type="match status" value="1"/>
</dbReference>
<evidence type="ECO:0000256" key="6">
    <source>
        <dbReference type="RuleBase" id="RU363019"/>
    </source>
</evidence>
<dbReference type="EC" id="5.2.1.8" evidence="6"/>
<keyword evidence="4 6" id="KW-0697">Rotamase</keyword>
<dbReference type="PROSITE" id="PS50072">
    <property type="entry name" value="CSA_PPIASE_2"/>
    <property type="match status" value="1"/>
</dbReference>
<dbReference type="AlphaFoldDB" id="A0AAJ1HUP7"/>
<feature type="domain" description="PPIase cyclophilin-type" evidence="7">
    <location>
        <begin position="17"/>
        <end position="195"/>
    </location>
</feature>
<dbReference type="InterPro" id="IPR044666">
    <property type="entry name" value="Cyclophilin_A-like"/>
</dbReference>
<dbReference type="PRINTS" id="PR00153">
    <property type="entry name" value="CSAPPISMRASE"/>
</dbReference>
<evidence type="ECO:0000256" key="2">
    <source>
        <dbReference type="ARBA" id="ARBA00002388"/>
    </source>
</evidence>
<dbReference type="InterPro" id="IPR024936">
    <property type="entry name" value="Cyclophilin-type_PPIase"/>
</dbReference>
<dbReference type="Gene3D" id="2.40.100.10">
    <property type="entry name" value="Cyclophilin-like"/>
    <property type="match status" value="1"/>
</dbReference>
<evidence type="ECO:0000256" key="4">
    <source>
        <dbReference type="ARBA" id="ARBA00023110"/>
    </source>
</evidence>
<dbReference type="Pfam" id="PF00160">
    <property type="entry name" value="Pro_isomerase"/>
    <property type="match status" value="1"/>
</dbReference>
<evidence type="ECO:0000313" key="9">
    <source>
        <dbReference type="Proteomes" id="UP001220670"/>
    </source>
</evidence>
<evidence type="ECO:0000256" key="3">
    <source>
        <dbReference type="ARBA" id="ARBA00007365"/>
    </source>
</evidence>
<comment type="catalytic activity">
    <reaction evidence="1 6">
        <text>[protein]-peptidylproline (omega=180) = [protein]-peptidylproline (omega=0)</text>
        <dbReference type="Rhea" id="RHEA:16237"/>
        <dbReference type="Rhea" id="RHEA-COMP:10747"/>
        <dbReference type="Rhea" id="RHEA-COMP:10748"/>
        <dbReference type="ChEBI" id="CHEBI:83833"/>
        <dbReference type="ChEBI" id="CHEBI:83834"/>
        <dbReference type="EC" id="5.2.1.8"/>
    </reaction>
</comment>
<sequence length="198" mass="22053">MSSVYPQLQIEDEKGTIVTLHTDKGDITAKLFDDLAPKTVKNFIELAKKDYYNNLSFFRVIPNMMIETGDPTGTGSGGESIYGGSFEDEYNKWVFNFNGALSMANQGVDSNRSAFFIVTSRTVNSEDAKSMKGAGYPDEVIEHYEKVGGSPWFDQRHTVFGQVMSGMDVAQEIAAVRRDLNDRPLEDVLLKSIEIKAQ</sequence>
<dbReference type="InterPro" id="IPR029000">
    <property type="entry name" value="Cyclophilin-like_dom_sf"/>
</dbReference>
<dbReference type="PANTHER" id="PTHR45625:SF4">
    <property type="entry name" value="PEPTIDYLPROLYL ISOMERASE DOMAIN AND WD REPEAT-CONTAINING PROTEIN 1"/>
    <property type="match status" value="1"/>
</dbReference>
<dbReference type="EMBL" id="JAQONE010000001">
    <property type="protein sequence ID" value="MDC2828825.1"/>
    <property type="molecule type" value="Genomic_DNA"/>
</dbReference>
<keyword evidence="5 6" id="KW-0413">Isomerase</keyword>
<dbReference type="PANTHER" id="PTHR45625">
    <property type="entry name" value="PEPTIDYL-PROLYL CIS-TRANS ISOMERASE-RELATED"/>
    <property type="match status" value="1"/>
</dbReference>
<dbReference type="GO" id="GO:0003755">
    <property type="term" value="F:peptidyl-prolyl cis-trans isomerase activity"/>
    <property type="evidence" value="ECO:0007669"/>
    <property type="project" value="UniProtKB-UniRule"/>
</dbReference>
<dbReference type="InterPro" id="IPR002130">
    <property type="entry name" value="Cyclophilin-type_PPIase_dom"/>
</dbReference>
<evidence type="ECO:0000256" key="1">
    <source>
        <dbReference type="ARBA" id="ARBA00000971"/>
    </source>
</evidence>
<organism evidence="8 9">
    <name type="scientific">Limosilactobacillus mucosae</name>
    <name type="common">Lactobacillus mucosae</name>
    <dbReference type="NCBI Taxonomy" id="97478"/>
    <lineage>
        <taxon>Bacteria</taxon>
        <taxon>Bacillati</taxon>
        <taxon>Bacillota</taxon>
        <taxon>Bacilli</taxon>
        <taxon>Lactobacillales</taxon>
        <taxon>Lactobacillaceae</taxon>
        <taxon>Limosilactobacillus</taxon>
    </lineage>
</organism>
<evidence type="ECO:0000256" key="5">
    <source>
        <dbReference type="ARBA" id="ARBA00023235"/>
    </source>
</evidence>
<dbReference type="Proteomes" id="UP001220670">
    <property type="component" value="Unassembled WGS sequence"/>
</dbReference>
<comment type="function">
    <text evidence="2 6">PPIases accelerate the folding of proteins. It catalyzes the cis-trans isomerization of proline imidic peptide bonds in oligopeptides.</text>
</comment>
<name>A0AAJ1HUP7_LIMMU</name>
<reference evidence="8" key="1">
    <citation type="submission" date="2023-01" db="EMBL/GenBank/DDBJ databases">
        <title>Genome analysis of 13 Lactobacillus isolated from gut of wild boar.</title>
        <authorList>
            <person name="Papp P."/>
            <person name="Libisch B."/>
            <person name="Nagy T."/>
            <person name="Olasz F."/>
        </authorList>
    </citation>
    <scope>NUCLEOTIDE SEQUENCE</scope>
    <source>
        <strain evidence="8">F146</strain>
    </source>
</reference>
<dbReference type="SUPFAM" id="SSF50891">
    <property type="entry name" value="Cyclophilin-like"/>
    <property type="match status" value="1"/>
</dbReference>
<evidence type="ECO:0000313" key="8">
    <source>
        <dbReference type="EMBL" id="MDC2828825.1"/>
    </source>
</evidence>
<accession>A0AAJ1HUP7</accession>
<gene>
    <name evidence="8" type="ORF">PO250_00450</name>
</gene>
<evidence type="ECO:0000259" key="7">
    <source>
        <dbReference type="PROSITE" id="PS50072"/>
    </source>
</evidence>
<proteinExistence type="inferred from homology"/>
<protein>
    <recommendedName>
        <fullName evidence="6">Peptidyl-prolyl cis-trans isomerase</fullName>
        <shortName evidence="6">PPIase</shortName>
        <ecNumber evidence="6">5.2.1.8</ecNumber>
    </recommendedName>
</protein>
<dbReference type="RefSeq" id="WP_270642411.1">
    <property type="nucleotide sequence ID" value="NZ_JAQEVO010000003.1"/>
</dbReference>